<dbReference type="InterPro" id="IPR023875">
    <property type="entry name" value="DNA_repair_put"/>
</dbReference>
<gene>
    <name evidence="11" type="ORF">SAMN05421762_0783</name>
</gene>
<protein>
    <recommendedName>
        <fullName evidence="2">Type-4 uracil-DNA glycosylase</fullName>
    </recommendedName>
</protein>
<keyword evidence="7" id="KW-0408">Iron</keyword>
<evidence type="ECO:0000256" key="2">
    <source>
        <dbReference type="ARBA" id="ARBA00019403"/>
    </source>
</evidence>
<keyword evidence="3" id="KW-0004">4Fe-4S</keyword>
<evidence type="ECO:0000256" key="1">
    <source>
        <dbReference type="ARBA" id="ARBA00006521"/>
    </source>
</evidence>
<dbReference type="PANTHER" id="PTHR33693:SF9">
    <property type="entry name" value="TYPE-4 URACIL-DNA GLYCOSYLASE"/>
    <property type="match status" value="1"/>
</dbReference>
<evidence type="ECO:0000259" key="10">
    <source>
        <dbReference type="SMART" id="SM00986"/>
    </source>
</evidence>
<evidence type="ECO:0000313" key="12">
    <source>
        <dbReference type="Proteomes" id="UP000231644"/>
    </source>
</evidence>
<comment type="similarity">
    <text evidence="1">Belongs to the uracil-DNA glycosylase (UDG) superfamily. Type 4 (UDGa) family.</text>
</comment>
<evidence type="ECO:0000256" key="9">
    <source>
        <dbReference type="ARBA" id="ARBA00023204"/>
    </source>
</evidence>
<dbReference type="GO" id="GO:0097506">
    <property type="term" value="F:deaminated base DNA N-glycosylase activity"/>
    <property type="evidence" value="ECO:0007669"/>
    <property type="project" value="UniProtKB-ARBA"/>
</dbReference>
<dbReference type="Proteomes" id="UP000231644">
    <property type="component" value="Unassembled WGS sequence"/>
</dbReference>
<organism evidence="11 12">
    <name type="scientific">Pseudooceanicola nitratireducens</name>
    <dbReference type="NCBI Taxonomy" id="517719"/>
    <lineage>
        <taxon>Bacteria</taxon>
        <taxon>Pseudomonadati</taxon>
        <taxon>Pseudomonadota</taxon>
        <taxon>Alphaproteobacteria</taxon>
        <taxon>Rhodobacterales</taxon>
        <taxon>Paracoccaceae</taxon>
        <taxon>Pseudooceanicola</taxon>
    </lineage>
</organism>
<evidence type="ECO:0000256" key="8">
    <source>
        <dbReference type="ARBA" id="ARBA00023014"/>
    </source>
</evidence>
<dbReference type="GO" id="GO:0051539">
    <property type="term" value="F:4 iron, 4 sulfur cluster binding"/>
    <property type="evidence" value="ECO:0007669"/>
    <property type="project" value="UniProtKB-KW"/>
</dbReference>
<keyword evidence="12" id="KW-1185">Reference proteome</keyword>
<keyword evidence="9" id="KW-0234">DNA repair</keyword>
<evidence type="ECO:0000256" key="3">
    <source>
        <dbReference type="ARBA" id="ARBA00022485"/>
    </source>
</evidence>
<dbReference type="InterPro" id="IPR025404">
    <property type="entry name" value="DUF4130"/>
</dbReference>
<evidence type="ECO:0000256" key="5">
    <source>
        <dbReference type="ARBA" id="ARBA00022763"/>
    </source>
</evidence>
<reference evidence="11 12" key="1">
    <citation type="submission" date="2016-10" db="EMBL/GenBank/DDBJ databases">
        <authorList>
            <person name="de Groot N.N."/>
        </authorList>
    </citation>
    <scope>NUCLEOTIDE SEQUENCE [LARGE SCALE GENOMIC DNA]</scope>
    <source>
        <strain evidence="11 12">DSM 29619</strain>
    </source>
</reference>
<dbReference type="OrthoDB" id="5290748at2"/>
<keyword evidence="4" id="KW-0479">Metal-binding</keyword>
<dbReference type="SUPFAM" id="SSF52141">
    <property type="entry name" value="Uracil-DNA glycosylase-like"/>
    <property type="match status" value="1"/>
</dbReference>
<dbReference type="InterPro" id="IPR005273">
    <property type="entry name" value="Ura-DNA_glyco_family4"/>
</dbReference>
<dbReference type="SMART" id="SM00987">
    <property type="entry name" value="UreE_C"/>
    <property type="match status" value="1"/>
</dbReference>
<evidence type="ECO:0000256" key="6">
    <source>
        <dbReference type="ARBA" id="ARBA00022801"/>
    </source>
</evidence>
<keyword evidence="6" id="KW-0378">Hydrolase</keyword>
<dbReference type="GO" id="GO:0006281">
    <property type="term" value="P:DNA repair"/>
    <property type="evidence" value="ECO:0007669"/>
    <property type="project" value="UniProtKB-KW"/>
</dbReference>
<accession>A0A1I1ITG9</accession>
<evidence type="ECO:0000256" key="7">
    <source>
        <dbReference type="ARBA" id="ARBA00023004"/>
    </source>
</evidence>
<dbReference type="CDD" id="cd10030">
    <property type="entry name" value="UDG-F4_TTUDGA_SPO1dp_like"/>
    <property type="match status" value="1"/>
</dbReference>
<dbReference type="EMBL" id="FOLX01000001">
    <property type="protein sequence ID" value="SFC39485.1"/>
    <property type="molecule type" value="Genomic_DNA"/>
</dbReference>
<dbReference type="Gene3D" id="3.40.470.10">
    <property type="entry name" value="Uracil-DNA glycosylase-like domain"/>
    <property type="match status" value="1"/>
</dbReference>
<dbReference type="NCBIfam" id="TIGR03915">
    <property type="entry name" value="SAM_7_link_chp"/>
    <property type="match status" value="1"/>
</dbReference>
<dbReference type="RefSeq" id="WP_093450633.1">
    <property type="nucleotide sequence ID" value="NZ_FNZG01000002.1"/>
</dbReference>
<dbReference type="PANTHER" id="PTHR33693">
    <property type="entry name" value="TYPE-5 URACIL-DNA GLYCOSYLASE"/>
    <property type="match status" value="1"/>
</dbReference>
<keyword evidence="8" id="KW-0411">Iron-sulfur</keyword>
<dbReference type="Pfam" id="PF03167">
    <property type="entry name" value="UDG"/>
    <property type="match status" value="1"/>
</dbReference>
<dbReference type="InterPro" id="IPR005122">
    <property type="entry name" value="Uracil-DNA_glycosylase-like"/>
</dbReference>
<sequence>MQTIALPRIGTDHAWRDAARRHLGLGTPPEDLLWAFDAPAQTDLFGSPEAPAPTPSPALTMPRAALDLADRVVWHADPQRFARLYAFFWRLKSQPGLIRDTADPDLIQLRQMEKNTRRCAHKMKAFVRFRDIAPGTDGRRRFAAWFEPTHHTVEPTAPFFARRFADMDWMIVTPDVTARFEDGVLRFSPGSPRPDLPEDATEELWGTYFCNIFNPARVKISAMTSEMPRKYWHNMPEAKHIPRLIAEAEARTREMADRAPSLPPVRAAAIRRSLPEAPVQTMDALRARAAAANETQDNGYGRIILGEGPQPAPLMVIGEQPGDVEDQQGRPFVGPAGQMFDSAAQTAGLPRKACFVTNAVKRFRYTLRGKRRLHHPPDRGDIAHGKWWLEHEIALTRPRLILAMGGTAALTLTGRKDGLLARRGGVEETAHGPVLLTLHPAYILRLADATARAEALDAYTQDLAKAAHMTGLALPLRAQGRA</sequence>
<dbReference type="Pfam" id="PF13566">
    <property type="entry name" value="DUF4130"/>
    <property type="match status" value="1"/>
</dbReference>
<keyword evidence="5" id="KW-0227">DNA damage</keyword>
<feature type="domain" description="Uracil-DNA glycosylase-like" evidence="10">
    <location>
        <begin position="305"/>
        <end position="464"/>
    </location>
</feature>
<dbReference type="SMART" id="SM00986">
    <property type="entry name" value="UDG"/>
    <property type="match status" value="1"/>
</dbReference>
<dbReference type="AlphaFoldDB" id="A0A1I1ITG9"/>
<dbReference type="NCBIfam" id="TIGR03914">
    <property type="entry name" value="UDG_fam_dom"/>
    <property type="match status" value="1"/>
</dbReference>
<name>A0A1I1ITG9_9RHOB</name>
<evidence type="ECO:0000313" key="11">
    <source>
        <dbReference type="EMBL" id="SFC39485.1"/>
    </source>
</evidence>
<dbReference type="InterPro" id="IPR036895">
    <property type="entry name" value="Uracil-DNA_glycosylase-like_sf"/>
</dbReference>
<proteinExistence type="inferred from homology"/>
<dbReference type="STRING" id="517719.SAMN05421762_0783"/>
<dbReference type="InterPro" id="IPR051536">
    <property type="entry name" value="UDG_Type-4/5"/>
</dbReference>
<evidence type="ECO:0000256" key="4">
    <source>
        <dbReference type="ARBA" id="ARBA00022723"/>
    </source>
</evidence>
<dbReference type="GO" id="GO:0046872">
    <property type="term" value="F:metal ion binding"/>
    <property type="evidence" value="ECO:0007669"/>
    <property type="project" value="UniProtKB-KW"/>
</dbReference>